<keyword evidence="4" id="KW-1185">Reference proteome</keyword>
<feature type="transmembrane region" description="Helical" evidence="2">
    <location>
        <begin position="45"/>
        <end position="67"/>
    </location>
</feature>
<dbReference type="EMBL" id="ML213590">
    <property type="protein sequence ID" value="TFK45032.1"/>
    <property type="molecule type" value="Genomic_DNA"/>
</dbReference>
<dbReference type="AlphaFoldDB" id="A0A5C3MI14"/>
<evidence type="ECO:0000313" key="4">
    <source>
        <dbReference type="Proteomes" id="UP000308652"/>
    </source>
</evidence>
<keyword evidence="2" id="KW-0812">Transmembrane</keyword>
<reference evidence="3 4" key="1">
    <citation type="journal article" date="2019" name="Nat. Ecol. Evol.">
        <title>Megaphylogeny resolves global patterns of mushroom evolution.</title>
        <authorList>
            <person name="Varga T."/>
            <person name="Krizsan K."/>
            <person name="Foldi C."/>
            <person name="Dima B."/>
            <person name="Sanchez-Garcia M."/>
            <person name="Sanchez-Ramirez S."/>
            <person name="Szollosi G.J."/>
            <person name="Szarkandi J.G."/>
            <person name="Papp V."/>
            <person name="Albert L."/>
            <person name="Andreopoulos W."/>
            <person name="Angelini C."/>
            <person name="Antonin V."/>
            <person name="Barry K.W."/>
            <person name="Bougher N.L."/>
            <person name="Buchanan P."/>
            <person name="Buyck B."/>
            <person name="Bense V."/>
            <person name="Catcheside P."/>
            <person name="Chovatia M."/>
            <person name="Cooper J."/>
            <person name="Damon W."/>
            <person name="Desjardin D."/>
            <person name="Finy P."/>
            <person name="Geml J."/>
            <person name="Haridas S."/>
            <person name="Hughes K."/>
            <person name="Justo A."/>
            <person name="Karasinski D."/>
            <person name="Kautmanova I."/>
            <person name="Kiss B."/>
            <person name="Kocsube S."/>
            <person name="Kotiranta H."/>
            <person name="LaButti K.M."/>
            <person name="Lechner B.E."/>
            <person name="Liimatainen K."/>
            <person name="Lipzen A."/>
            <person name="Lukacs Z."/>
            <person name="Mihaltcheva S."/>
            <person name="Morgado L.N."/>
            <person name="Niskanen T."/>
            <person name="Noordeloos M.E."/>
            <person name="Ohm R.A."/>
            <person name="Ortiz-Santana B."/>
            <person name="Ovrebo C."/>
            <person name="Racz N."/>
            <person name="Riley R."/>
            <person name="Savchenko A."/>
            <person name="Shiryaev A."/>
            <person name="Soop K."/>
            <person name="Spirin V."/>
            <person name="Szebenyi C."/>
            <person name="Tomsovsky M."/>
            <person name="Tulloss R.E."/>
            <person name="Uehling J."/>
            <person name="Grigoriev I.V."/>
            <person name="Vagvolgyi C."/>
            <person name="Papp T."/>
            <person name="Martin F.M."/>
            <person name="Miettinen O."/>
            <person name="Hibbett D.S."/>
            <person name="Nagy L.G."/>
        </authorList>
    </citation>
    <scope>NUCLEOTIDE SEQUENCE [LARGE SCALE GENOMIC DNA]</scope>
    <source>
        <strain evidence="3 4">CBS 166.37</strain>
    </source>
</reference>
<evidence type="ECO:0000256" key="1">
    <source>
        <dbReference type="SAM" id="MobiDB-lite"/>
    </source>
</evidence>
<evidence type="ECO:0000313" key="3">
    <source>
        <dbReference type="EMBL" id="TFK45032.1"/>
    </source>
</evidence>
<organism evidence="3 4">
    <name type="scientific">Crucibulum laeve</name>
    <dbReference type="NCBI Taxonomy" id="68775"/>
    <lineage>
        <taxon>Eukaryota</taxon>
        <taxon>Fungi</taxon>
        <taxon>Dikarya</taxon>
        <taxon>Basidiomycota</taxon>
        <taxon>Agaricomycotina</taxon>
        <taxon>Agaricomycetes</taxon>
        <taxon>Agaricomycetidae</taxon>
        <taxon>Agaricales</taxon>
        <taxon>Agaricineae</taxon>
        <taxon>Nidulariaceae</taxon>
        <taxon>Crucibulum</taxon>
    </lineage>
</organism>
<keyword evidence="2" id="KW-0472">Membrane</keyword>
<feature type="region of interest" description="Disordered" evidence="1">
    <location>
        <begin position="327"/>
        <end position="348"/>
    </location>
</feature>
<proteinExistence type="predicted"/>
<dbReference type="Proteomes" id="UP000308652">
    <property type="component" value="Unassembled WGS sequence"/>
</dbReference>
<evidence type="ECO:0000256" key="2">
    <source>
        <dbReference type="SAM" id="Phobius"/>
    </source>
</evidence>
<keyword evidence="2" id="KW-1133">Transmembrane helix</keyword>
<protein>
    <submittedName>
        <fullName evidence="3">Uncharacterized protein</fullName>
    </submittedName>
</protein>
<dbReference type="STRING" id="68775.A0A5C3MI14"/>
<gene>
    <name evidence="3" type="ORF">BDQ12DRAFT_673980</name>
</gene>
<sequence length="348" mass="39355">MSAASATTFVPVDPNNPVIQVLDRHNTGHGAFISHLDKHKKMTKFIVFLPVLAINTALATLLIYRFLSGSSVDLIVGIFLGKYIAPSYSTSKSLKSWIWVTLCGLFDYYLFKNAMPPVYRFITTHLWVRLRYGFRDTEVVFRAPTGWRKYVVDNLPPEQARWEREKALGRAIAPKLLAENPGYTTRSDFWVLHYPPTMDAYWMEKNGNLPLDAWDLRVWQKDPQHGWMVLEAYKLNEHGLSEAILEVVKEMLRAQGKEELITRWLEMAAKGEDWDRMLKSEGVNIQTLWAEALTIADARRKAATEVNVNGGEEVGGNVTAHETIGNSRHIIPPEPTVAVPLPPAASDA</sequence>
<feature type="compositionally biased region" description="Pro residues" evidence="1">
    <location>
        <begin position="332"/>
        <end position="348"/>
    </location>
</feature>
<accession>A0A5C3MI14</accession>
<name>A0A5C3MI14_9AGAR</name>
<dbReference type="OrthoDB" id="5421757at2759"/>